<evidence type="ECO:0000313" key="6">
    <source>
        <dbReference type="EMBL" id="KZS07128.1"/>
    </source>
</evidence>
<proteinExistence type="predicted"/>
<organism evidence="6 7">
    <name type="scientific">Daphnia magna</name>
    <dbReference type="NCBI Taxonomy" id="35525"/>
    <lineage>
        <taxon>Eukaryota</taxon>
        <taxon>Metazoa</taxon>
        <taxon>Ecdysozoa</taxon>
        <taxon>Arthropoda</taxon>
        <taxon>Crustacea</taxon>
        <taxon>Branchiopoda</taxon>
        <taxon>Diplostraca</taxon>
        <taxon>Cladocera</taxon>
        <taxon>Anomopoda</taxon>
        <taxon>Daphniidae</taxon>
        <taxon>Daphnia</taxon>
    </lineage>
</organism>
<keyword evidence="1" id="KW-0677">Repeat</keyword>
<evidence type="ECO:0000313" key="7">
    <source>
        <dbReference type="Proteomes" id="UP000076858"/>
    </source>
</evidence>
<dbReference type="EMBL" id="LRGB01002568">
    <property type="protein sequence ID" value="KZS07128.1"/>
    <property type="molecule type" value="Genomic_DNA"/>
</dbReference>
<protein>
    <submittedName>
        <fullName evidence="5">Ankyrin-3-like protein</fullName>
    </submittedName>
</protein>
<dbReference type="GO" id="GO:0070531">
    <property type="term" value="C:BRCA1-A complex"/>
    <property type="evidence" value="ECO:0007669"/>
    <property type="project" value="TreeGrafter"/>
</dbReference>
<dbReference type="Pfam" id="PF12796">
    <property type="entry name" value="Ank_2"/>
    <property type="match status" value="1"/>
</dbReference>
<feature type="transmembrane region" description="Helical" evidence="4">
    <location>
        <begin position="6"/>
        <end position="26"/>
    </location>
</feature>
<dbReference type="PANTHER" id="PTHR24171">
    <property type="entry name" value="ANKYRIN REPEAT DOMAIN-CONTAINING PROTEIN 39-RELATED"/>
    <property type="match status" value="1"/>
</dbReference>
<dbReference type="AlphaFoldDB" id="A0A0P5X9T8"/>
<keyword evidence="4" id="KW-1133">Transmembrane helix</keyword>
<accession>A0A0P5X9T8</accession>
<dbReference type="Proteomes" id="UP000076858">
    <property type="component" value="Unassembled WGS sequence"/>
</dbReference>
<dbReference type="GO" id="GO:0004842">
    <property type="term" value="F:ubiquitin-protein transferase activity"/>
    <property type="evidence" value="ECO:0007669"/>
    <property type="project" value="TreeGrafter"/>
</dbReference>
<evidence type="ECO:0000256" key="2">
    <source>
        <dbReference type="ARBA" id="ARBA00023043"/>
    </source>
</evidence>
<evidence type="ECO:0000256" key="4">
    <source>
        <dbReference type="SAM" id="Phobius"/>
    </source>
</evidence>
<evidence type="ECO:0000256" key="3">
    <source>
        <dbReference type="PROSITE-ProRule" id="PRU00023"/>
    </source>
</evidence>
<keyword evidence="4" id="KW-0472">Membrane</keyword>
<keyword evidence="7" id="KW-1185">Reference proteome</keyword>
<dbReference type="InterPro" id="IPR002110">
    <property type="entry name" value="Ankyrin_rpt"/>
</dbReference>
<sequence length="229" mass="25899">MFDLAILWVFTLSTSLIAAICLFDLYRYQNTQSRVEKELEKEDLELICNLAKFPYETKNEDRCVTLMEKYQLSPNASSDNWPHSEMTPFLSSCYGGSLKLIQFMLEAGADRKFQNLNGDGALYMATYGIACRLRSAQCPQQRSSEIQLGVLIIDCLIKQGCDINSRNNFGFTPLHWAATTGEKWLVDHLLKRGADPSILTYLSRAPASAFAKEEVQTLLKEAENVYHSS</sequence>
<reference evidence="6 7" key="2">
    <citation type="submission" date="2016-03" db="EMBL/GenBank/DDBJ databases">
        <title>EvidentialGene: Evidence-directed Construction of Genes on Genomes.</title>
        <authorList>
            <person name="Gilbert D.G."/>
            <person name="Choi J.-H."/>
            <person name="Mockaitis K."/>
            <person name="Colbourne J."/>
            <person name="Pfrender M."/>
        </authorList>
    </citation>
    <scope>NUCLEOTIDE SEQUENCE [LARGE SCALE GENOMIC DNA]</scope>
    <source>
        <strain evidence="6 7">Xinb3</strain>
        <tissue evidence="6">Complete organism</tissue>
    </source>
</reference>
<dbReference type="SMART" id="SM00248">
    <property type="entry name" value="ANK"/>
    <property type="match status" value="2"/>
</dbReference>
<dbReference type="SUPFAM" id="SSF48403">
    <property type="entry name" value="Ankyrin repeat"/>
    <property type="match status" value="1"/>
</dbReference>
<gene>
    <name evidence="6" type="ORF">APZ42_029295</name>
</gene>
<dbReference type="PANTHER" id="PTHR24171:SF8">
    <property type="entry name" value="BRCA1-ASSOCIATED RING DOMAIN PROTEIN 1"/>
    <property type="match status" value="1"/>
</dbReference>
<evidence type="ECO:0000256" key="1">
    <source>
        <dbReference type="ARBA" id="ARBA00022737"/>
    </source>
</evidence>
<dbReference type="EMBL" id="GDIQ01009097">
    <property type="protein sequence ID" value="JAN85640.1"/>
    <property type="molecule type" value="Transcribed_RNA"/>
</dbReference>
<dbReference type="PROSITE" id="PS50297">
    <property type="entry name" value="ANK_REP_REGION"/>
    <property type="match status" value="1"/>
</dbReference>
<dbReference type="GO" id="GO:0031436">
    <property type="term" value="C:BRCA1-BARD1 complex"/>
    <property type="evidence" value="ECO:0007669"/>
    <property type="project" value="TreeGrafter"/>
</dbReference>
<evidence type="ECO:0000313" key="5">
    <source>
        <dbReference type="EMBL" id="JAN85640.1"/>
    </source>
</evidence>
<keyword evidence="2 3" id="KW-0040">ANK repeat</keyword>
<dbReference type="PROSITE" id="PS50088">
    <property type="entry name" value="ANK_REPEAT"/>
    <property type="match status" value="1"/>
</dbReference>
<feature type="repeat" description="ANK" evidence="3">
    <location>
        <begin position="169"/>
        <end position="201"/>
    </location>
</feature>
<keyword evidence="4" id="KW-0812">Transmembrane</keyword>
<dbReference type="OrthoDB" id="448455at2759"/>
<name>A0A0P5X9T8_9CRUS</name>
<dbReference type="STRING" id="35525.A0A0P5X9T8"/>
<reference evidence="5" key="1">
    <citation type="submission" date="2015-10" db="EMBL/GenBank/DDBJ databases">
        <title>EvidentialGene: Evidence-directed Construction of Complete mRNA Transcriptomes without Genomes.</title>
        <authorList>
            <person name="Gilbert D.G."/>
        </authorList>
    </citation>
    <scope>NUCLEOTIDE SEQUENCE</scope>
</reference>
<dbReference type="GO" id="GO:0085020">
    <property type="term" value="P:protein K6-linked ubiquitination"/>
    <property type="evidence" value="ECO:0007669"/>
    <property type="project" value="TreeGrafter"/>
</dbReference>
<dbReference type="Gene3D" id="1.25.40.20">
    <property type="entry name" value="Ankyrin repeat-containing domain"/>
    <property type="match status" value="2"/>
</dbReference>
<dbReference type="InterPro" id="IPR036770">
    <property type="entry name" value="Ankyrin_rpt-contain_sf"/>
</dbReference>